<feature type="compositionally biased region" description="Low complexity" evidence="1">
    <location>
        <begin position="148"/>
        <end position="159"/>
    </location>
</feature>
<dbReference type="EMBL" id="HBGF01010043">
    <property type="protein sequence ID" value="CAD9099923.1"/>
    <property type="molecule type" value="Transcribed_RNA"/>
</dbReference>
<name>A0A7S1LDY2_NEODS</name>
<feature type="region of interest" description="Disordered" evidence="1">
    <location>
        <begin position="1"/>
        <end position="167"/>
    </location>
</feature>
<proteinExistence type="predicted"/>
<accession>A0A7S1LDY2</accession>
<gene>
    <name evidence="2" type="ORF">NDES1114_LOCUS6653</name>
</gene>
<evidence type="ECO:0000256" key="1">
    <source>
        <dbReference type="SAM" id="MobiDB-lite"/>
    </source>
</evidence>
<evidence type="ECO:0000313" key="2">
    <source>
        <dbReference type="EMBL" id="CAD9099923.1"/>
    </source>
</evidence>
<sequence length="196" mass="20043">MGCSESHDAPHSSRGPPHSPEAELQLRFERQHRARALAHTGSSRPGAADCGSGLLAPFVPLAQPSSHASPPGSMREHPCHPLVLSPTNMTPPQSAASSTGSSAQAGSPHHGTRRSQEVSSQPAESSLPRRPHAQHQGCPLSPAGLHATPSSTFDSSPTPQWGGVATAVPSPACFGRDRSSSFVAGASELTVGAPAV</sequence>
<feature type="compositionally biased region" description="Basic and acidic residues" evidence="1">
    <location>
        <begin position="20"/>
        <end position="31"/>
    </location>
</feature>
<reference evidence="2" key="1">
    <citation type="submission" date="2021-01" db="EMBL/GenBank/DDBJ databases">
        <authorList>
            <person name="Corre E."/>
            <person name="Pelletier E."/>
            <person name="Niang G."/>
            <person name="Scheremetjew M."/>
            <person name="Finn R."/>
            <person name="Kale V."/>
            <person name="Holt S."/>
            <person name="Cochrane G."/>
            <person name="Meng A."/>
            <person name="Brown T."/>
            <person name="Cohen L."/>
        </authorList>
    </citation>
    <scope>NUCLEOTIDE SEQUENCE</scope>
    <source>
        <strain evidence="2">CCAP 1951/1</strain>
    </source>
</reference>
<protein>
    <submittedName>
        <fullName evidence="2">Uncharacterized protein</fullName>
    </submittedName>
</protein>
<organism evidence="2">
    <name type="scientific">Neobodo designis</name>
    <name type="common">Flagellated protozoan</name>
    <name type="synonym">Bodo designis</name>
    <dbReference type="NCBI Taxonomy" id="312471"/>
    <lineage>
        <taxon>Eukaryota</taxon>
        <taxon>Discoba</taxon>
        <taxon>Euglenozoa</taxon>
        <taxon>Kinetoplastea</taxon>
        <taxon>Metakinetoplastina</taxon>
        <taxon>Neobodonida</taxon>
        <taxon>Neobodo</taxon>
    </lineage>
</organism>
<dbReference type="AlphaFoldDB" id="A0A7S1LDY2"/>
<feature type="compositionally biased region" description="Low complexity" evidence="1">
    <location>
        <begin position="90"/>
        <end position="107"/>
    </location>
</feature>
<feature type="compositionally biased region" description="Basic and acidic residues" evidence="1">
    <location>
        <begin position="1"/>
        <end position="11"/>
    </location>
</feature>